<feature type="non-terminal residue" evidence="1">
    <location>
        <position position="1"/>
    </location>
</feature>
<keyword evidence="2" id="KW-1185">Reference proteome</keyword>
<evidence type="ECO:0000313" key="2">
    <source>
        <dbReference type="Proteomes" id="UP000485058"/>
    </source>
</evidence>
<name>A0A6A0ALQ4_HAELA</name>
<protein>
    <submittedName>
        <fullName evidence="1">Uncharacterized protein</fullName>
    </submittedName>
</protein>
<dbReference type="AlphaFoldDB" id="A0A6A0ALQ4"/>
<proteinExistence type="predicted"/>
<evidence type="ECO:0000313" key="1">
    <source>
        <dbReference type="EMBL" id="GFH33233.1"/>
    </source>
</evidence>
<reference evidence="1 2" key="1">
    <citation type="submission" date="2020-02" db="EMBL/GenBank/DDBJ databases">
        <title>Draft genome sequence of Haematococcus lacustris strain NIES-144.</title>
        <authorList>
            <person name="Morimoto D."/>
            <person name="Nakagawa S."/>
            <person name="Yoshida T."/>
            <person name="Sawayama S."/>
        </authorList>
    </citation>
    <scope>NUCLEOTIDE SEQUENCE [LARGE SCALE GENOMIC DNA]</scope>
    <source>
        <strain evidence="1 2">NIES-144</strain>
    </source>
</reference>
<dbReference type="Proteomes" id="UP000485058">
    <property type="component" value="Unassembled WGS sequence"/>
</dbReference>
<sequence>ADQVLGWCREQPLLLEVHDRTALPDPPDLTLIRAAASGQEGGPPPAGPQDEGYVCAVARISLLDLARCATRTAFCAPLAPHTTVSVFVMDYRDSALFHTLEDSVRRQ</sequence>
<dbReference type="EMBL" id="BLLF01008041">
    <property type="protein sequence ID" value="GFH33233.1"/>
    <property type="molecule type" value="Genomic_DNA"/>
</dbReference>
<comment type="caution">
    <text evidence="1">The sequence shown here is derived from an EMBL/GenBank/DDBJ whole genome shotgun (WGS) entry which is preliminary data.</text>
</comment>
<feature type="non-terminal residue" evidence="1">
    <location>
        <position position="107"/>
    </location>
</feature>
<gene>
    <name evidence="1" type="ORF">HaLaN_32571</name>
</gene>
<accession>A0A6A0ALQ4</accession>
<organism evidence="1 2">
    <name type="scientific">Haematococcus lacustris</name>
    <name type="common">Green alga</name>
    <name type="synonym">Haematococcus pluvialis</name>
    <dbReference type="NCBI Taxonomy" id="44745"/>
    <lineage>
        <taxon>Eukaryota</taxon>
        <taxon>Viridiplantae</taxon>
        <taxon>Chlorophyta</taxon>
        <taxon>core chlorophytes</taxon>
        <taxon>Chlorophyceae</taxon>
        <taxon>CS clade</taxon>
        <taxon>Chlamydomonadales</taxon>
        <taxon>Haematococcaceae</taxon>
        <taxon>Haematococcus</taxon>
    </lineage>
</organism>